<evidence type="ECO:0000256" key="4">
    <source>
        <dbReference type="ARBA" id="ARBA00023163"/>
    </source>
</evidence>
<keyword evidence="2" id="KW-0805">Transcription regulation</keyword>
<dbReference type="PaxDb" id="4097-A0A1S3Y8U0"/>
<dbReference type="OrthoDB" id="2021064at2759"/>
<keyword evidence="4" id="KW-0804">Transcription</keyword>
<dbReference type="PANTHER" id="PTHR31282">
    <property type="entry name" value="WRKY TRANSCRIPTION FACTOR 21-RELATED"/>
    <property type="match status" value="1"/>
</dbReference>
<evidence type="ECO:0000313" key="9">
    <source>
        <dbReference type="RefSeq" id="XP_016448472.1"/>
    </source>
</evidence>
<gene>
    <name evidence="9" type="primary">LOC107773587</name>
</gene>
<dbReference type="Pfam" id="PF03106">
    <property type="entry name" value="WRKY"/>
    <property type="match status" value="1"/>
</dbReference>
<dbReference type="PROSITE" id="PS50811">
    <property type="entry name" value="WRKY"/>
    <property type="match status" value="1"/>
</dbReference>
<dbReference type="SUPFAM" id="SSF118290">
    <property type="entry name" value="WRKY DNA-binding domain"/>
    <property type="match status" value="1"/>
</dbReference>
<feature type="region of interest" description="Disordered" evidence="6">
    <location>
        <begin position="88"/>
        <end position="115"/>
    </location>
</feature>
<dbReference type="GO" id="GO:0003700">
    <property type="term" value="F:DNA-binding transcription factor activity"/>
    <property type="evidence" value="ECO:0000318"/>
    <property type="project" value="GO_Central"/>
</dbReference>
<name>A0A1S3Y8U0_TOBAC</name>
<sequence>MDSQWPENSLADLKMLIKELNCGQEFTHKLREVIKKPLGNGYTNIFAENLVGKIMSSFCKTLSILNSSNSNENSPIPVVAVFPCRKDGRMSPEDSTGSCKKSSSKDRRGCNKKRKISAKSIKETSTLVDDGHVWRKYGQKQILDSPYPRHYYRCTNKFDQGCEAIKQVQRIQANPPQFRTIYQGHHTCKTHPTVSRMLLDSSIDYEDTSILLSFNSKDNHYYHPYNFPTLFSTKKETKEEDSLSCFYPNNNQNQSSTSDYFLPANDSWTPVAETSGDVMAVASSSGSDNVDYISSGSVYSSCCTSTHSLEMDMMLGSIDFDDLPFEF</sequence>
<proteinExistence type="predicted"/>
<reference evidence="9" key="2">
    <citation type="submission" date="2025-08" db="UniProtKB">
        <authorList>
            <consortium name="RefSeq"/>
        </authorList>
    </citation>
    <scope>IDENTIFICATION</scope>
    <source>
        <tissue evidence="9">Leaf</tissue>
    </source>
</reference>
<dbReference type="KEGG" id="nta:107773587"/>
<keyword evidence="8" id="KW-1185">Reference proteome</keyword>
<evidence type="ECO:0000256" key="6">
    <source>
        <dbReference type="SAM" id="MobiDB-lite"/>
    </source>
</evidence>
<keyword evidence="5" id="KW-0539">Nucleus</keyword>
<organism evidence="8 9">
    <name type="scientific">Nicotiana tabacum</name>
    <name type="common">Common tobacco</name>
    <dbReference type="NCBI Taxonomy" id="4097"/>
    <lineage>
        <taxon>Eukaryota</taxon>
        <taxon>Viridiplantae</taxon>
        <taxon>Streptophyta</taxon>
        <taxon>Embryophyta</taxon>
        <taxon>Tracheophyta</taxon>
        <taxon>Spermatophyta</taxon>
        <taxon>Magnoliopsida</taxon>
        <taxon>eudicotyledons</taxon>
        <taxon>Gunneridae</taxon>
        <taxon>Pentapetalae</taxon>
        <taxon>asterids</taxon>
        <taxon>lamiids</taxon>
        <taxon>Solanales</taxon>
        <taxon>Solanaceae</taxon>
        <taxon>Nicotianoideae</taxon>
        <taxon>Nicotianeae</taxon>
        <taxon>Nicotiana</taxon>
    </lineage>
</organism>
<dbReference type="OMA" id="RCTHRND"/>
<dbReference type="SMR" id="A0A1S3Y8U0"/>
<dbReference type="RefSeq" id="XP_016448472.1">
    <property type="nucleotide sequence ID" value="XM_016592986.1"/>
</dbReference>
<evidence type="ECO:0000313" key="8">
    <source>
        <dbReference type="Proteomes" id="UP000790787"/>
    </source>
</evidence>
<evidence type="ECO:0000256" key="5">
    <source>
        <dbReference type="ARBA" id="ARBA00023242"/>
    </source>
</evidence>
<keyword evidence="3" id="KW-0238">DNA-binding</keyword>
<feature type="domain" description="WRKY" evidence="7">
    <location>
        <begin position="123"/>
        <end position="191"/>
    </location>
</feature>
<reference evidence="8" key="1">
    <citation type="journal article" date="2014" name="Nat. Commun.">
        <title>The tobacco genome sequence and its comparison with those of tomato and potato.</title>
        <authorList>
            <person name="Sierro N."/>
            <person name="Battey J.N."/>
            <person name="Ouadi S."/>
            <person name="Bakaher N."/>
            <person name="Bovet L."/>
            <person name="Willig A."/>
            <person name="Goepfert S."/>
            <person name="Peitsch M.C."/>
            <person name="Ivanov N.V."/>
        </authorList>
    </citation>
    <scope>NUCLEOTIDE SEQUENCE [LARGE SCALE GENOMIC DNA]</scope>
</reference>
<evidence type="ECO:0000256" key="3">
    <source>
        <dbReference type="ARBA" id="ARBA00023125"/>
    </source>
</evidence>
<dbReference type="STRING" id="4097.A0A1S3Y8U0"/>
<dbReference type="AlphaFoldDB" id="A0A1S3Y8U0"/>
<dbReference type="GO" id="GO:0006355">
    <property type="term" value="P:regulation of DNA-templated transcription"/>
    <property type="evidence" value="ECO:0000318"/>
    <property type="project" value="GO_Central"/>
</dbReference>
<evidence type="ECO:0000259" key="7">
    <source>
        <dbReference type="PROSITE" id="PS50811"/>
    </source>
</evidence>
<dbReference type="InterPro" id="IPR003657">
    <property type="entry name" value="WRKY_dom"/>
</dbReference>
<evidence type="ECO:0000256" key="2">
    <source>
        <dbReference type="ARBA" id="ARBA00023015"/>
    </source>
</evidence>
<dbReference type="RefSeq" id="XP_016448472.1">
    <property type="nucleotide sequence ID" value="XM_016592986.2"/>
</dbReference>
<accession>A0A1S3Y8U0</accession>
<comment type="subcellular location">
    <subcellularLocation>
        <location evidence="1">Nucleus</location>
    </subcellularLocation>
</comment>
<dbReference type="SMART" id="SM00774">
    <property type="entry name" value="WRKY"/>
    <property type="match status" value="1"/>
</dbReference>
<dbReference type="GO" id="GO:0005634">
    <property type="term" value="C:nucleus"/>
    <property type="evidence" value="ECO:0000318"/>
    <property type="project" value="GO_Central"/>
</dbReference>
<dbReference type="GeneID" id="107773587"/>
<dbReference type="Gene3D" id="2.20.25.80">
    <property type="entry name" value="WRKY domain"/>
    <property type="match status" value="1"/>
</dbReference>
<dbReference type="GO" id="GO:0000976">
    <property type="term" value="F:transcription cis-regulatory region binding"/>
    <property type="evidence" value="ECO:0000318"/>
    <property type="project" value="GO_Central"/>
</dbReference>
<protein>
    <submittedName>
        <fullName evidence="9">WRKY transcription factor 70</fullName>
    </submittedName>
</protein>
<dbReference type="InterPro" id="IPR044810">
    <property type="entry name" value="WRKY_plant"/>
</dbReference>
<dbReference type="Proteomes" id="UP000790787">
    <property type="component" value="Chromosome 24"/>
</dbReference>
<evidence type="ECO:0000256" key="1">
    <source>
        <dbReference type="ARBA" id="ARBA00004123"/>
    </source>
</evidence>
<dbReference type="InterPro" id="IPR036576">
    <property type="entry name" value="WRKY_dom_sf"/>
</dbReference>